<organism evidence="4 5">
    <name type="scientific">Sediminibacillus albus</name>
    <dbReference type="NCBI Taxonomy" id="407036"/>
    <lineage>
        <taxon>Bacteria</taxon>
        <taxon>Bacillati</taxon>
        <taxon>Bacillota</taxon>
        <taxon>Bacilli</taxon>
        <taxon>Bacillales</taxon>
        <taxon>Bacillaceae</taxon>
        <taxon>Sediminibacillus</taxon>
    </lineage>
</organism>
<dbReference type="NCBIfam" id="TIGR00040">
    <property type="entry name" value="yfcE"/>
    <property type="match status" value="1"/>
</dbReference>
<evidence type="ECO:0000313" key="5">
    <source>
        <dbReference type="Proteomes" id="UP000198694"/>
    </source>
</evidence>
<dbReference type="GO" id="GO:0046872">
    <property type="term" value="F:metal ion binding"/>
    <property type="evidence" value="ECO:0007669"/>
    <property type="project" value="UniProtKB-KW"/>
</dbReference>
<dbReference type="EC" id="3.1.4.-" evidence="2"/>
<dbReference type="InterPro" id="IPR029052">
    <property type="entry name" value="Metallo-depent_PP-like"/>
</dbReference>
<dbReference type="Proteomes" id="UP000198694">
    <property type="component" value="Unassembled WGS sequence"/>
</dbReference>
<evidence type="ECO:0000256" key="2">
    <source>
        <dbReference type="RuleBase" id="RU362039"/>
    </source>
</evidence>
<dbReference type="InterPro" id="IPR000979">
    <property type="entry name" value="Phosphodiesterase_MJ0936/Vps29"/>
</dbReference>
<name>A0A1G9CD71_9BACI</name>
<dbReference type="PANTHER" id="PTHR11124">
    <property type="entry name" value="VACUOLAR SORTING PROTEIN VPS29"/>
    <property type="match status" value="1"/>
</dbReference>
<dbReference type="AlphaFoldDB" id="A0A1G9CD71"/>
<keyword evidence="2" id="KW-0479">Metal-binding</keyword>
<dbReference type="STRING" id="407036.SAMN05216243_3385"/>
<sequence>MKVAIISDTHMPRMAKQLPSQLKKGLEQVDLILHAGDWQANSVWETLEQYAPVKGVAGNVDDQEIQEKFGEKKILELNGFKVGLIHGDGKGLTTERRALTAFKKEDVDIIIFGHSHIPVLKEIDGITLFNPGSPTDKRRQPQFSYGMMELGDSFTLKHIFYDDKQ</sequence>
<dbReference type="RefSeq" id="WP_093216694.1">
    <property type="nucleotide sequence ID" value="NZ_FNFL01000007.1"/>
</dbReference>
<keyword evidence="5" id="KW-1185">Reference proteome</keyword>
<dbReference type="SUPFAM" id="SSF56300">
    <property type="entry name" value="Metallo-dependent phosphatases"/>
    <property type="match status" value="1"/>
</dbReference>
<dbReference type="Gene3D" id="3.60.21.10">
    <property type="match status" value="1"/>
</dbReference>
<comment type="cofactor">
    <cofactor evidence="2">
        <name>a divalent metal cation</name>
        <dbReference type="ChEBI" id="CHEBI:60240"/>
    </cofactor>
</comment>
<dbReference type="GO" id="GO:0016787">
    <property type="term" value="F:hydrolase activity"/>
    <property type="evidence" value="ECO:0007669"/>
    <property type="project" value="UniProtKB-UniRule"/>
</dbReference>
<dbReference type="Pfam" id="PF12850">
    <property type="entry name" value="Metallophos_2"/>
    <property type="match status" value="1"/>
</dbReference>
<comment type="similarity">
    <text evidence="1 2">Belongs to the metallophosphoesterase superfamily. YfcE family.</text>
</comment>
<feature type="domain" description="Calcineurin-like phosphoesterase" evidence="3">
    <location>
        <begin position="1"/>
        <end position="151"/>
    </location>
</feature>
<gene>
    <name evidence="4" type="ORF">SAMN05216243_3385</name>
</gene>
<reference evidence="4 5" key="1">
    <citation type="submission" date="2016-10" db="EMBL/GenBank/DDBJ databases">
        <authorList>
            <person name="de Groot N.N."/>
        </authorList>
    </citation>
    <scope>NUCLEOTIDE SEQUENCE [LARGE SCALE GENOMIC DNA]</scope>
    <source>
        <strain evidence="4 5">CGMCC 1.6502</strain>
    </source>
</reference>
<evidence type="ECO:0000313" key="4">
    <source>
        <dbReference type="EMBL" id="SDK49638.1"/>
    </source>
</evidence>
<proteinExistence type="inferred from homology"/>
<dbReference type="OrthoDB" id="9800565at2"/>
<accession>A0A1G9CD71</accession>
<protein>
    <recommendedName>
        <fullName evidence="2">Phosphoesterase</fullName>
        <ecNumber evidence="2">3.1.4.-</ecNumber>
    </recommendedName>
</protein>
<dbReference type="EMBL" id="FNFL01000007">
    <property type="protein sequence ID" value="SDK49638.1"/>
    <property type="molecule type" value="Genomic_DNA"/>
</dbReference>
<dbReference type="InterPro" id="IPR024654">
    <property type="entry name" value="Calcineurin-like_PHP_lpxH"/>
</dbReference>
<evidence type="ECO:0000259" key="3">
    <source>
        <dbReference type="Pfam" id="PF12850"/>
    </source>
</evidence>
<evidence type="ECO:0000256" key="1">
    <source>
        <dbReference type="ARBA" id="ARBA00008950"/>
    </source>
</evidence>